<dbReference type="InterPro" id="IPR039430">
    <property type="entry name" value="Thymidylate_kin-like_dom"/>
</dbReference>
<evidence type="ECO:0000313" key="2">
    <source>
        <dbReference type="EMBL" id="KJV66949.1"/>
    </source>
</evidence>
<evidence type="ECO:0000313" key="3">
    <source>
        <dbReference type="Proteomes" id="UP000033385"/>
    </source>
</evidence>
<keyword evidence="2" id="KW-0808">Transferase</keyword>
<keyword evidence="2" id="KW-0418">Kinase</keyword>
<dbReference type="SUPFAM" id="SSF52540">
    <property type="entry name" value="P-loop containing nucleoside triphosphate hydrolases"/>
    <property type="match status" value="1"/>
</dbReference>
<feature type="domain" description="Thymidylate kinase-like" evidence="1">
    <location>
        <begin position="10"/>
        <end position="58"/>
    </location>
</feature>
<dbReference type="GO" id="GO:0004798">
    <property type="term" value="F:dTMP kinase activity"/>
    <property type="evidence" value="ECO:0007669"/>
    <property type="project" value="UniProtKB-EC"/>
</dbReference>
<dbReference type="Proteomes" id="UP000033385">
    <property type="component" value="Unassembled WGS sequence"/>
</dbReference>
<protein>
    <submittedName>
        <fullName evidence="2">Thymidylate kinase</fullName>
        <ecNumber evidence="2">2.7.4.9</ecNumber>
    </submittedName>
</protein>
<dbReference type="AlphaFoldDB" id="A0A0F3NJ55"/>
<proteinExistence type="predicted"/>
<dbReference type="PATRIC" id="fig|1359153.3.peg.1197"/>
<sequence>MSLGSMFITFEGIDGCGKTTQSILLAKYMSDLYGEDNVVLTREPGGTSFNELLRSVFCQFQTTRLISSQSYFYF</sequence>
<dbReference type="Pfam" id="PF02223">
    <property type="entry name" value="Thymidylate_kin"/>
    <property type="match status" value="1"/>
</dbReference>
<gene>
    <name evidence="2" type="ORF">APHNP_1167</name>
</gene>
<dbReference type="Gene3D" id="3.40.50.300">
    <property type="entry name" value="P-loop containing nucleotide triphosphate hydrolases"/>
    <property type="match status" value="1"/>
</dbReference>
<dbReference type="InterPro" id="IPR027417">
    <property type="entry name" value="P-loop_NTPase"/>
</dbReference>
<dbReference type="EMBL" id="LANW01000001">
    <property type="protein sequence ID" value="KJV66949.1"/>
    <property type="molecule type" value="Genomic_DNA"/>
</dbReference>
<comment type="caution">
    <text evidence="2">The sequence shown here is derived from an EMBL/GenBank/DDBJ whole genome shotgun (WGS) entry which is preliminary data.</text>
</comment>
<accession>A0A0F3NJ55</accession>
<name>A0A0F3NJ55_ANAPH</name>
<reference evidence="2 3" key="1">
    <citation type="submission" date="2015-01" db="EMBL/GenBank/DDBJ databases">
        <title>Genome Sequencing of Rickettsiales.</title>
        <authorList>
            <person name="Daugherty S.C."/>
            <person name="Su Q."/>
            <person name="Abolude K."/>
            <person name="Beier-Sexton M."/>
            <person name="Carlyon J.A."/>
            <person name="Carter R."/>
            <person name="Day N.P."/>
            <person name="Dumler S.J."/>
            <person name="Dyachenko V."/>
            <person name="Godinez A."/>
            <person name="Kurtti T.J."/>
            <person name="Lichay M."/>
            <person name="Mullins K.E."/>
            <person name="Ott S."/>
            <person name="Pappas-Brown V."/>
            <person name="Paris D.H."/>
            <person name="Patel P."/>
            <person name="Richards A.L."/>
            <person name="Sadzewicz L."/>
            <person name="Sears K."/>
            <person name="Seidman D."/>
            <person name="Sengamalay N."/>
            <person name="Stenos J."/>
            <person name="Tallon L.J."/>
            <person name="Vincent G."/>
            <person name="Fraser C.M."/>
            <person name="Munderloh U."/>
            <person name="Dunning-Hotopp J.C."/>
        </authorList>
    </citation>
    <scope>NUCLEOTIDE SEQUENCE [LARGE SCALE GENOMIC DNA]</scope>
    <source>
        <strain evidence="2 3">ApNP</strain>
    </source>
</reference>
<evidence type="ECO:0000259" key="1">
    <source>
        <dbReference type="Pfam" id="PF02223"/>
    </source>
</evidence>
<organism evidence="2 3">
    <name type="scientific">Anaplasma phagocytophilum str. ApNP</name>
    <dbReference type="NCBI Taxonomy" id="1359153"/>
    <lineage>
        <taxon>Bacteria</taxon>
        <taxon>Pseudomonadati</taxon>
        <taxon>Pseudomonadota</taxon>
        <taxon>Alphaproteobacteria</taxon>
        <taxon>Rickettsiales</taxon>
        <taxon>Anaplasmataceae</taxon>
        <taxon>Anaplasma</taxon>
        <taxon>phagocytophilum group</taxon>
    </lineage>
</organism>
<dbReference type="EC" id="2.7.4.9" evidence="2"/>